<dbReference type="EMBL" id="JAUMVS010000104">
    <property type="protein sequence ID" value="MDO4842157.1"/>
    <property type="molecule type" value="Genomic_DNA"/>
</dbReference>
<evidence type="ECO:0000313" key="2">
    <source>
        <dbReference type="EMBL" id="MDO4842157.1"/>
    </source>
</evidence>
<gene>
    <name evidence="2" type="ORF">Q3982_05720</name>
</gene>
<dbReference type="AlphaFoldDB" id="A0AA43UB78"/>
<proteinExistence type="predicted"/>
<keyword evidence="3" id="KW-1185">Reference proteome</keyword>
<accession>A0AA43UB78</accession>
<feature type="transmembrane region" description="Helical" evidence="1">
    <location>
        <begin position="60"/>
        <end position="83"/>
    </location>
</feature>
<dbReference type="Proteomes" id="UP001168575">
    <property type="component" value="Unassembled WGS sequence"/>
</dbReference>
<reference evidence="2" key="1">
    <citation type="submission" date="2023-07" db="EMBL/GenBank/DDBJ databases">
        <title>Between Cages and Wild: Unraveling the Impact of Captivity on Animal Microbiomes and Antimicrobial Resistance.</title>
        <authorList>
            <person name="Schmartz G.P."/>
            <person name="Rehner J."/>
            <person name="Schuff M.J."/>
            <person name="Becker S.L."/>
            <person name="Kravczyk M."/>
            <person name="Gurevich A."/>
            <person name="Francke R."/>
            <person name="Mueller R."/>
            <person name="Keller V."/>
            <person name="Keller A."/>
        </authorList>
    </citation>
    <scope>NUCLEOTIDE SEQUENCE</scope>
    <source>
        <strain evidence="2">S12M_St_49</strain>
    </source>
</reference>
<evidence type="ECO:0000313" key="3">
    <source>
        <dbReference type="Proteomes" id="UP001168575"/>
    </source>
</evidence>
<name>A0AA43UB78_9ACTN</name>
<comment type="caution">
    <text evidence="2">The sequence shown here is derived from an EMBL/GenBank/DDBJ whole genome shotgun (WGS) entry which is preliminary data.</text>
</comment>
<feature type="transmembrane region" description="Helical" evidence="1">
    <location>
        <begin position="163"/>
        <end position="185"/>
    </location>
</feature>
<feature type="transmembrane region" description="Helical" evidence="1">
    <location>
        <begin position="228"/>
        <end position="246"/>
    </location>
</feature>
<evidence type="ECO:0000256" key="1">
    <source>
        <dbReference type="SAM" id="Phobius"/>
    </source>
</evidence>
<dbReference type="Pfam" id="PF16481">
    <property type="entry name" value="DUF5058"/>
    <property type="match status" value="1"/>
</dbReference>
<feature type="transmembrane region" description="Helical" evidence="1">
    <location>
        <begin position="12"/>
        <end position="31"/>
    </location>
</feature>
<dbReference type="InterPro" id="IPR032479">
    <property type="entry name" value="DUF5058"/>
</dbReference>
<feature type="transmembrane region" description="Helical" evidence="1">
    <location>
        <begin position="122"/>
        <end position="142"/>
    </location>
</feature>
<feature type="transmembrane region" description="Helical" evidence="1">
    <location>
        <begin position="197"/>
        <end position="216"/>
    </location>
</feature>
<keyword evidence="1" id="KW-0472">Membrane</keyword>
<organism evidence="2 3">
    <name type="scientific">Phoenicibacter congonensis</name>
    <dbReference type="NCBI Taxonomy" id="1944646"/>
    <lineage>
        <taxon>Bacteria</taxon>
        <taxon>Bacillati</taxon>
        <taxon>Actinomycetota</taxon>
        <taxon>Coriobacteriia</taxon>
        <taxon>Eggerthellales</taxon>
        <taxon>Eggerthellaceae</taxon>
        <taxon>Phoenicibacter</taxon>
    </lineage>
</organism>
<keyword evidence="1" id="KW-0812">Transmembrane</keyword>
<protein>
    <submittedName>
        <fullName evidence="2">DUF5058 family protein</fullName>
    </submittedName>
</protein>
<sequence>MDAMEIANSPALWIAAAIPVAFVILQAVLFFRKARKAAKDMGMADGDVKKAIKSSAVTSIGPSIVVLSGMLSLLVTVGAPVGWMRLSMIGSVMFESVAAGLGTSSVGVTLGTDTMTGEALTMAVWTMILCSLGWVLFGTFAANKMDQIEGKLTKGNSGMLTRIASCAIIGVFSAMVASHLIKPVYQTLMDVSQGTITASWHNCLACVLGAVIMFVLNTIAEKKNIGWLKEWALTITIVVAMVVVAFV</sequence>
<keyword evidence="1" id="KW-1133">Transmembrane helix</keyword>